<name>A0A194UT56_CYTMA</name>
<dbReference type="EMBL" id="KN714676">
    <property type="protein sequence ID" value="KUI54804.1"/>
    <property type="molecule type" value="Genomic_DNA"/>
</dbReference>
<gene>
    <name evidence="1" type="ORF">VP1G_02260</name>
</gene>
<accession>A0A194UT56</accession>
<proteinExistence type="predicted"/>
<organism evidence="1 2">
    <name type="scientific">Cytospora mali</name>
    <name type="common">Apple Valsa canker fungus</name>
    <name type="synonym">Valsa mali</name>
    <dbReference type="NCBI Taxonomy" id="578113"/>
    <lineage>
        <taxon>Eukaryota</taxon>
        <taxon>Fungi</taxon>
        <taxon>Dikarya</taxon>
        <taxon>Ascomycota</taxon>
        <taxon>Pezizomycotina</taxon>
        <taxon>Sordariomycetes</taxon>
        <taxon>Sordariomycetidae</taxon>
        <taxon>Diaporthales</taxon>
        <taxon>Cytosporaceae</taxon>
        <taxon>Cytospora</taxon>
    </lineage>
</organism>
<reference evidence="2" key="1">
    <citation type="submission" date="2014-12" db="EMBL/GenBank/DDBJ databases">
        <title>Genome Sequence of Valsa Canker Pathogens Uncovers a Specific Adaption of Colonization on Woody Bark.</title>
        <authorList>
            <person name="Yin Z."/>
            <person name="Liu H."/>
            <person name="Gao X."/>
            <person name="Li Z."/>
            <person name="Song N."/>
            <person name="Ke X."/>
            <person name="Dai Q."/>
            <person name="Wu Y."/>
            <person name="Sun Y."/>
            <person name="Xu J.-R."/>
            <person name="Kang Z.K."/>
            <person name="Wang L."/>
            <person name="Huang L."/>
        </authorList>
    </citation>
    <scope>NUCLEOTIDE SEQUENCE [LARGE SCALE GENOMIC DNA]</scope>
    <source>
        <strain evidence="2">SXYL134</strain>
    </source>
</reference>
<dbReference type="AlphaFoldDB" id="A0A194UT56"/>
<sequence>MTQIGFFTPSYTVPQCFGTNAVCSPCLDATRVPRYKLQTLWQTLGRLSCVKQVGELRLAVPLNGANHLRVEDLFGVFERFELDGHGAFITHGSQADHTDVALGATGGGLDEERNQYLEEQVIAKVFVANWIS</sequence>
<dbReference type="Proteomes" id="UP000078576">
    <property type="component" value="Unassembled WGS sequence"/>
</dbReference>
<protein>
    <submittedName>
        <fullName evidence="1">Uncharacterized protein</fullName>
    </submittedName>
</protein>
<evidence type="ECO:0000313" key="1">
    <source>
        <dbReference type="EMBL" id="KUI54804.1"/>
    </source>
</evidence>
<keyword evidence="2" id="KW-1185">Reference proteome</keyword>
<evidence type="ECO:0000313" key="2">
    <source>
        <dbReference type="Proteomes" id="UP000078576"/>
    </source>
</evidence>